<dbReference type="InterPro" id="IPR050194">
    <property type="entry name" value="Glycosyltransferase_grp1"/>
</dbReference>
<feature type="domain" description="Glycosyltransferase subfamily 4-like N-terminal" evidence="2">
    <location>
        <begin position="25"/>
        <end position="188"/>
    </location>
</feature>
<dbReference type="Pfam" id="PF13439">
    <property type="entry name" value="Glyco_transf_4"/>
    <property type="match status" value="1"/>
</dbReference>
<keyword evidence="3" id="KW-0808">Transferase</keyword>
<dbReference type="InterPro" id="IPR001296">
    <property type="entry name" value="Glyco_trans_1"/>
</dbReference>
<comment type="caution">
    <text evidence="3">The sequence shown here is derived from an EMBL/GenBank/DDBJ whole genome shotgun (WGS) entry which is preliminary data.</text>
</comment>
<evidence type="ECO:0000259" key="1">
    <source>
        <dbReference type="Pfam" id="PF00534"/>
    </source>
</evidence>
<protein>
    <submittedName>
        <fullName evidence="3">Group 1 glycosyl transferase</fullName>
    </submittedName>
</protein>
<dbReference type="Gene3D" id="3.40.50.2000">
    <property type="entry name" value="Glycogen Phosphorylase B"/>
    <property type="match status" value="2"/>
</dbReference>
<evidence type="ECO:0000259" key="2">
    <source>
        <dbReference type="Pfam" id="PF13439"/>
    </source>
</evidence>
<feature type="domain" description="Glycosyl transferase family 1" evidence="1">
    <location>
        <begin position="198"/>
        <end position="362"/>
    </location>
</feature>
<sequence>MTSDALPEEPVRIALVTPFFYPHAGGVETHVRQLARGFALQGQDVVVLTARFDPDLPAQEDLEGYRIVRAPCRAVLLNTPIDPAVGRVLKGLKADIVHLHYPPPLTSYFAVRALQRSPVPICLTYHCDLYLAGPWGRVLTEAFQRIFLTRTLARVDRIIVHTRSYGMTSAVLRGRSLEIIPSVVDLDRFRPGLDASDIRRDFALEGKRVLAFTGRLVPHKGVDVILRALAELPSDVVLLAIGSGPRFAHLQRLAYRLGVAHRVRFLTEVSDVDLPRYLCAADLFVFPSQNRLEGFGLVVAEAMAVGLPVVTADMPGVREVIEPGKEGLLAEPLFASDLAARIREILDDDAMRARMGAAARKRAEQRYGVETVTGQLLKLYAEVLADR</sequence>
<gene>
    <name evidence="3" type="ORF">B1B_09484</name>
</gene>
<dbReference type="Pfam" id="PF00534">
    <property type="entry name" value="Glycos_transf_1"/>
    <property type="match status" value="1"/>
</dbReference>
<dbReference type="AlphaFoldDB" id="T1ACP3"/>
<name>T1ACP3_9ZZZZ</name>
<dbReference type="GO" id="GO:0016757">
    <property type="term" value="F:glycosyltransferase activity"/>
    <property type="evidence" value="ECO:0007669"/>
    <property type="project" value="InterPro"/>
</dbReference>
<dbReference type="EMBL" id="AUZY01006282">
    <property type="protein sequence ID" value="EQD54837.1"/>
    <property type="molecule type" value="Genomic_DNA"/>
</dbReference>
<accession>T1ACP3</accession>
<dbReference type="SUPFAM" id="SSF53756">
    <property type="entry name" value="UDP-Glycosyltransferase/glycogen phosphorylase"/>
    <property type="match status" value="1"/>
</dbReference>
<reference evidence="3" key="2">
    <citation type="journal article" date="2014" name="ISME J.">
        <title>Microbial stratification in low pH oxic and suboxic macroscopic growths along an acid mine drainage.</title>
        <authorList>
            <person name="Mendez-Garcia C."/>
            <person name="Mesa V."/>
            <person name="Sprenger R.R."/>
            <person name="Richter M."/>
            <person name="Diez M.S."/>
            <person name="Solano J."/>
            <person name="Bargiela R."/>
            <person name="Golyshina O.V."/>
            <person name="Manteca A."/>
            <person name="Ramos J.L."/>
            <person name="Gallego J.R."/>
            <person name="Llorente I."/>
            <person name="Martins Dos Santos V.A."/>
            <person name="Jensen O.N."/>
            <person name="Pelaez A.I."/>
            <person name="Sanchez J."/>
            <person name="Ferrer M."/>
        </authorList>
    </citation>
    <scope>NUCLEOTIDE SEQUENCE</scope>
</reference>
<dbReference type="PANTHER" id="PTHR45947:SF3">
    <property type="entry name" value="SULFOQUINOVOSYL TRANSFERASE SQD2"/>
    <property type="match status" value="1"/>
</dbReference>
<dbReference type="CDD" id="cd03801">
    <property type="entry name" value="GT4_PimA-like"/>
    <property type="match status" value="1"/>
</dbReference>
<dbReference type="InterPro" id="IPR028098">
    <property type="entry name" value="Glyco_trans_4-like_N"/>
</dbReference>
<evidence type="ECO:0000313" key="3">
    <source>
        <dbReference type="EMBL" id="EQD54837.1"/>
    </source>
</evidence>
<dbReference type="PANTHER" id="PTHR45947">
    <property type="entry name" value="SULFOQUINOVOSYL TRANSFERASE SQD2"/>
    <property type="match status" value="1"/>
</dbReference>
<proteinExistence type="predicted"/>
<reference evidence="3" key="1">
    <citation type="submission" date="2013-08" db="EMBL/GenBank/DDBJ databases">
        <authorList>
            <person name="Mendez C."/>
            <person name="Richter M."/>
            <person name="Ferrer M."/>
            <person name="Sanchez J."/>
        </authorList>
    </citation>
    <scope>NUCLEOTIDE SEQUENCE</scope>
</reference>
<organism evidence="3">
    <name type="scientific">mine drainage metagenome</name>
    <dbReference type="NCBI Taxonomy" id="410659"/>
    <lineage>
        <taxon>unclassified sequences</taxon>
        <taxon>metagenomes</taxon>
        <taxon>ecological metagenomes</taxon>
    </lineage>
</organism>